<dbReference type="FunFam" id="3.20.20.70:FF:000004">
    <property type="entry name" value="Ribulose-phosphate 3-epimerase"/>
    <property type="match status" value="1"/>
</dbReference>
<dbReference type="RefSeq" id="WP_097929261.1">
    <property type="nucleotide sequence ID" value="NZ_OCTN01000002.1"/>
</dbReference>
<comment type="function">
    <text evidence="10">Catalyzes the reversible epimerization of D-ribulose 5-phosphate to D-xylulose 5-phosphate.</text>
</comment>
<feature type="binding site" evidence="14">
    <location>
        <position position="179"/>
    </location>
    <ligand>
        <name>substrate</name>
    </ligand>
</feature>
<dbReference type="PROSITE" id="PS01086">
    <property type="entry name" value="RIBUL_P_3_EPIMER_2"/>
    <property type="match status" value="1"/>
</dbReference>
<dbReference type="OrthoDB" id="1645589at2"/>
<feature type="binding site" evidence="10 14">
    <location>
        <position position="70"/>
    </location>
    <ligand>
        <name>substrate</name>
    </ligand>
</feature>
<feature type="binding site" evidence="10 13">
    <location>
        <position position="177"/>
    </location>
    <ligand>
        <name>a divalent metal cation</name>
        <dbReference type="ChEBI" id="CHEBI:60240"/>
    </ligand>
</feature>
<evidence type="ECO:0000256" key="12">
    <source>
        <dbReference type="PIRSR" id="PIRSR001461-1"/>
    </source>
</evidence>
<evidence type="ECO:0000256" key="7">
    <source>
        <dbReference type="ARBA" id="ARBA00013188"/>
    </source>
</evidence>
<dbReference type="Gene3D" id="3.20.20.70">
    <property type="entry name" value="Aldolase class I"/>
    <property type="match status" value="1"/>
</dbReference>
<dbReference type="Pfam" id="PF00834">
    <property type="entry name" value="Ribul_P_3_epim"/>
    <property type="match status" value="1"/>
</dbReference>
<proteinExistence type="inferred from homology"/>
<feature type="binding site" evidence="10">
    <location>
        <begin position="177"/>
        <end position="179"/>
    </location>
    <ligand>
        <name>substrate</name>
    </ligand>
</feature>
<evidence type="ECO:0000256" key="3">
    <source>
        <dbReference type="ARBA" id="ARBA00001941"/>
    </source>
</evidence>
<comment type="catalytic activity">
    <reaction evidence="1 10 11">
        <text>D-ribulose 5-phosphate = D-xylulose 5-phosphate</text>
        <dbReference type="Rhea" id="RHEA:13677"/>
        <dbReference type="ChEBI" id="CHEBI:57737"/>
        <dbReference type="ChEBI" id="CHEBI:58121"/>
        <dbReference type="EC" id="5.1.3.1"/>
    </reaction>
</comment>
<evidence type="ECO:0000256" key="4">
    <source>
        <dbReference type="ARBA" id="ARBA00001947"/>
    </source>
</evidence>
<feature type="binding site" evidence="10 13">
    <location>
        <position position="70"/>
    </location>
    <ligand>
        <name>a divalent metal cation</name>
        <dbReference type="ChEBI" id="CHEBI:60240"/>
    </ligand>
</feature>
<keyword evidence="9 10" id="KW-0413">Isomerase</keyword>
<dbReference type="NCBIfam" id="TIGR01163">
    <property type="entry name" value="rpe"/>
    <property type="match status" value="1"/>
</dbReference>
<dbReference type="EMBL" id="OCTN01000002">
    <property type="protein sequence ID" value="SOH93697.1"/>
    <property type="molecule type" value="Genomic_DNA"/>
</dbReference>
<feature type="binding site" evidence="10 14">
    <location>
        <begin position="199"/>
        <end position="200"/>
    </location>
    <ligand>
        <name>substrate</name>
    </ligand>
</feature>
<dbReference type="GO" id="GO:0004750">
    <property type="term" value="F:D-ribulose-phosphate 3-epimerase activity"/>
    <property type="evidence" value="ECO:0007669"/>
    <property type="project" value="UniProtKB-UniRule"/>
</dbReference>
<dbReference type="CDD" id="cd00429">
    <property type="entry name" value="RPE"/>
    <property type="match status" value="1"/>
</dbReference>
<evidence type="ECO:0000256" key="6">
    <source>
        <dbReference type="ARBA" id="ARBA00009541"/>
    </source>
</evidence>
<keyword evidence="13" id="KW-0464">Manganese</keyword>
<evidence type="ECO:0000256" key="11">
    <source>
        <dbReference type="PIRNR" id="PIRNR001461"/>
    </source>
</evidence>
<comment type="cofactor">
    <cofactor evidence="5">
        <name>Fe(2+)</name>
        <dbReference type="ChEBI" id="CHEBI:29033"/>
    </cofactor>
</comment>
<gene>
    <name evidence="10" type="primary">rpe</name>
    <name evidence="15" type="ORF">SAMN06273572_102375</name>
</gene>
<feature type="binding site" evidence="10 13">
    <location>
        <position position="37"/>
    </location>
    <ligand>
        <name>a divalent metal cation</name>
        <dbReference type="ChEBI" id="CHEBI:60240"/>
    </ligand>
</feature>
<keyword evidence="8 10" id="KW-0479">Metal-binding</keyword>
<dbReference type="PIRSF" id="PIRSF001461">
    <property type="entry name" value="RPE"/>
    <property type="match status" value="1"/>
</dbReference>
<dbReference type="GO" id="GO:0046872">
    <property type="term" value="F:metal ion binding"/>
    <property type="evidence" value="ECO:0007669"/>
    <property type="project" value="UniProtKB-UniRule"/>
</dbReference>
<evidence type="ECO:0000256" key="1">
    <source>
        <dbReference type="ARBA" id="ARBA00001782"/>
    </source>
</evidence>
<dbReference type="GO" id="GO:0005737">
    <property type="term" value="C:cytoplasm"/>
    <property type="evidence" value="ECO:0007669"/>
    <property type="project" value="UniProtKB-ARBA"/>
</dbReference>
<evidence type="ECO:0000256" key="13">
    <source>
        <dbReference type="PIRSR" id="PIRSR001461-2"/>
    </source>
</evidence>
<dbReference type="GO" id="GO:0019323">
    <property type="term" value="P:pentose catabolic process"/>
    <property type="evidence" value="ECO:0007669"/>
    <property type="project" value="UniProtKB-UniRule"/>
</dbReference>
<dbReference type="Proteomes" id="UP000220034">
    <property type="component" value="Unassembled WGS sequence"/>
</dbReference>
<dbReference type="GO" id="GO:0006098">
    <property type="term" value="P:pentose-phosphate shunt"/>
    <property type="evidence" value="ECO:0007669"/>
    <property type="project" value="UniProtKB-UniRule"/>
</dbReference>
<evidence type="ECO:0000256" key="2">
    <source>
        <dbReference type="ARBA" id="ARBA00001936"/>
    </source>
</evidence>
<dbReference type="PANTHER" id="PTHR11749">
    <property type="entry name" value="RIBULOSE-5-PHOSPHATE-3-EPIMERASE"/>
    <property type="match status" value="1"/>
</dbReference>
<dbReference type="AlphaFoldDB" id="A0A2C9CR51"/>
<protein>
    <recommendedName>
        <fullName evidence="7 10">Ribulose-phosphate 3-epimerase</fullName>
        <ecNumber evidence="7 10">5.1.3.1</ecNumber>
    </recommendedName>
</protein>
<comment type="cofactor">
    <cofactor evidence="4">
        <name>Zn(2+)</name>
        <dbReference type="ChEBI" id="CHEBI:29105"/>
    </cofactor>
</comment>
<keyword evidence="16" id="KW-1185">Reference proteome</keyword>
<reference evidence="16" key="1">
    <citation type="submission" date="2017-09" db="EMBL/GenBank/DDBJ databases">
        <authorList>
            <person name="Varghese N."/>
            <person name="Submissions S."/>
        </authorList>
    </citation>
    <scope>NUCLEOTIDE SEQUENCE [LARGE SCALE GENOMIC DNA]</scope>
    <source>
        <strain evidence="16">C7</strain>
    </source>
</reference>
<name>A0A2C9CR51_9RHOB</name>
<feature type="active site" description="Proton donor" evidence="10 12">
    <location>
        <position position="177"/>
    </location>
</feature>
<keyword evidence="13" id="KW-0170">Cobalt</keyword>
<evidence type="ECO:0000313" key="15">
    <source>
        <dbReference type="EMBL" id="SOH93697.1"/>
    </source>
</evidence>
<feature type="active site" description="Proton acceptor" evidence="10 12">
    <location>
        <position position="39"/>
    </location>
</feature>
<organism evidence="15 16">
    <name type="scientific">Pontivivens marinum</name>
    <dbReference type="NCBI Taxonomy" id="1690039"/>
    <lineage>
        <taxon>Bacteria</taxon>
        <taxon>Pseudomonadati</taxon>
        <taxon>Pseudomonadota</taxon>
        <taxon>Alphaproteobacteria</taxon>
        <taxon>Rhodobacterales</taxon>
        <taxon>Paracoccaceae</taxon>
        <taxon>Pontivivens</taxon>
    </lineage>
</organism>
<dbReference type="InterPro" id="IPR026019">
    <property type="entry name" value="Ribul_P_3_epim"/>
</dbReference>
<accession>A0A2C9CR51</accession>
<comment type="pathway">
    <text evidence="10">Carbohydrate degradation.</text>
</comment>
<feature type="binding site" evidence="10 13">
    <location>
        <position position="39"/>
    </location>
    <ligand>
        <name>a divalent metal cation</name>
        <dbReference type="ChEBI" id="CHEBI:60240"/>
    </ligand>
</feature>
<comment type="cofactor">
    <cofactor evidence="10 13">
        <name>a divalent metal cation</name>
        <dbReference type="ChEBI" id="CHEBI:60240"/>
    </cofactor>
    <text evidence="10 13">Binds 1 divalent metal cation per subunit.</text>
</comment>
<dbReference type="InterPro" id="IPR000056">
    <property type="entry name" value="Ribul_P_3_epim-like"/>
</dbReference>
<evidence type="ECO:0000256" key="9">
    <source>
        <dbReference type="ARBA" id="ARBA00023235"/>
    </source>
</evidence>
<evidence type="ECO:0000313" key="16">
    <source>
        <dbReference type="Proteomes" id="UP000220034"/>
    </source>
</evidence>
<evidence type="ECO:0000256" key="14">
    <source>
        <dbReference type="PIRSR" id="PIRSR001461-3"/>
    </source>
</evidence>
<evidence type="ECO:0000256" key="5">
    <source>
        <dbReference type="ARBA" id="ARBA00001954"/>
    </source>
</evidence>
<comment type="cofactor">
    <cofactor evidence="2">
        <name>Mn(2+)</name>
        <dbReference type="ChEBI" id="CHEBI:29035"/>
    </cofactor>
</comment>
<feature type="binding site" evidence="10 14">
    <location>
        <begin position="146"/>
        <end position="149"/>
    </location>
    <ligand>
        <name>substrate</name>
    </ligand>
</feature>
<feature type="binding site" evidence="10 14">
    <location>
        <position position="12"/>
    </location>
    <ligand>
        <name>substrate</name>
    </ligand>
</feature>
<dbReference type="HAMAP" id="MF_02227">
    <property type="entry name" value="RPE"/>
    <property type="match status" value="1"/>
</dbReference>
<dbReference type="PROSITE" id="PS01085">
    <property type="entry name" value="RIBUL_P_3_EPIMER_1"/>
    <property type="match status" value="1"/>
</dbReference>
<dbReference type="NCBIfam" id="NF004076">
    <property type="entry name" value="PRK05581.1-4"/>
    <property type="match status" value="1"/>
</dbReference>
<evidence type="ECO:0000256" key="10">
    <source>
        <dbReference type="HAMAP-Rule" id="MF_02227"/>
    </source>
</evidence>
<evidence type="ECO:0000256" key="8">
    <source>
        <dbReference type="ARBA" id="ARBA00022723"/>
    </source>
</evidence>
<dbReference type="InterPro" id="IPR011060">
    <property type="entry name" value="RibuloseP-bd_barrel"/>
</dbReference>
<comment type="cofactor">
    <cofactor evidence="3">
        <name>Co(2+)</name>
        <dbReference type="ChEBI" id="CHEBI:48828"/>
    </cofactor>
</comment>
<keyword evidence="10 11" id="KW-0119">Carbohydrate metabolism</keyword>
<sequence length="233" mass="24435">MTFDRSIKIAPSILAADFANFGAECATVEEQGADWIHVDVMDGHFVPNITFGPATCAAIRPHIKGVMDVHLMIAPADPYLAEFAKAGADVLTVHAEAGPHLHRSVQMIRDLGCKAGVALNPATPANAVEYVLDRIDLICVMTVNPGFGGQSFIDSQIEKVRQLRAMIGDRPIHIEIDGGMTPTTAPLMAAAGADVLVAGSAVFKGGSVTNPAPYGENIRAIRAAAEKATGVLV</sequence>
<dbReference type="InterPro" id="IPR013785">
    <property type="entry name" value="Aldolase_TIM"/>
</dbReference>
<dbReference type="EC" id="5.1.3.1" evidence="7 10"/>
<comment type="similarity">
    <text evidence="6 10 11">Belongs to the ribulose-phosphate 3-epimerase family.</text>
</comment>
<dbReference type="SUPFAM" id="SSF51366">
    <property type="entry name" value="Ribulose-phoshate binding barrel"/>
    <property type="match status" value="1"/>
</dbReference>
<keyword evidence="13" id="KW-0862">Zinc</keyword>